<accession>U7DA08</accession>
<protein>
    <recommendedName>
        <fullName evidence="3">DUF721 domain-containing protein</fullName>
    </recommendedName>
</protein>
<dbReference type="InterPro" id="IPR007922">
    <property type="entry name" value="DciA-like"/>
</dbReference>
<evidence type="ECO:0000313" key="2">
    <source>
        <dbReference type="Proteomes" id="UP000017148"/>
    </source>
</evidence>
<dbReference type="Proteomes" id="UP000017148">
    <property type="component" value="Unassembled WGS sequence"/>
</dbReference>
<gene>
    <name evidence="1" type="ORF">CALK_1150</name>
</gene>
<name>U7DA08_9BACT</name>
<dbReference type="OrthoDB" id="9796545at2"/>
<keyword evidence="2" id="KW-1185">Reference proteome</keyword>
<sequence length="86" mass="10071">MNYTPKPRPPLYKIGDILDDVLTSMRKNNKNRNVYDLAYLQREWSSIVGSNISHVSTPVFLKGNILTVEVTNSTWKMELFFMKKIY</sequence>
<reference evidence="1 2" key="1">
    <citation type="journal article" date="2013" name="Environ. Microbiol.">
        <title>Genome analysis of Chitinivibrio alkaliphilus gen. nov., sp. nov., a novel extremely haloalkaliphilic anaerobic chitinolytic bacterium from the candidate phylum Termite Group 3.</title>
        <authorList>
            <person name="Sorokin D.Y."/>
            <person name="Gumerov V.M."/>
            <person name="Rakitin A.L."/>
            <person name="Beletsky A.V."/>
            <person name="Damste J.S."/>
            <person name="Muyzer G."/>
            <person name="Mardanov A.V."/>
            <person name="Ravin N.V."/>
        </authorList>
    </citation>
    <scope>NUCLEOTIDE SEQUENCE [LARGE SCALE GENOMIC DNA]</scope>
    <source>
        <strain evidence="1 2">ACht1</strain>
    </source>
</reference>
<evidence type="ECO:0000313" key="1">
    <source>
        <dbReference type="EMBL" id="ERP31932.1"/>
    </source>
</evidence>
<dbReference type="AlphaFoldDB" id="U7DA08"/>
<comment type="caution">
    <text evidence="1">The sequence shown here is derived from an EMBL/GenBank/DDBJ whole genome shotgun (WGS) entry which is preliminary data.</text>
</comment>
<dbReference type="Pfam" id="PF05258">
    <property type="entry name" value="DciA"/>
    <property type="match status" value="1"/>
</dbReference>
<organism evidence="1 2">
    <name type="scientific">Chitinivibrio alkaliphilus ACht1</name>
    <dbReference type="NCBI Taxonomy" id="1313304"/>
    <lineage>
        <taxon>Bacteria</taxon>
        <taxon>Pseudomonadati</taxon>
        <taxon>Fibrobacterota</taxon>
        <taxon>Chitinivibrionia</taxon>
        <taxon>Chitinivibrionales</taxon>
        <taxon>Chitinivibrionaceae</taxon>
        <taxon>Chitinivibrio</taxon>
    </lineage>
</organism>
<dbReference type="STRING" id="1313304.CALK_1150"/>
<evidence type="ECO:0008006" key="3">
    <source>
        <dbReference type="Google" id="ProtNLM"/>
    </source>
</evidence>
<dbReference type="RefSeq" id="WP_022636633.1">
    <property type="nucleotide sequence ID" value="NZ_ASJR01000008.1"/>
</dbReference>
<dbReference type="EMBL" id="ASJR01000008">
    <property type="protein sequence ID" value="ERP31932.1"/>
    <property type="molecule type" value="Genomic_DNA"/>
</dbReference>
<proteinExistence type="predicted"/>